<evidence type="ECO:0000256" key="6">
    <source>
        <dbReference type="SAM" id="SignalP"/>
    </source>
</evidence>
<keyword evidence="4" id="KW-0378">Hydrolase</keyword>
<evidence type="ECO:0000256" key="1">
    <source>
        <dbReference type="ARBA" id="ARBA00007447"/>
    </source>
</evidence>
<dbReference type="InterPro" id="IPR034161">
    <property type="entry name" value="Pepsin-like_plant"/>
</dbReference>
<dbReference type="InterPro" id="IPR033121">
    <property type="entry name" value="PEPTIDASE_A1"/>
</dbReference>
<evidence type="ECO:0000256" key="5">
    <source>
        <dbReference type="ARBA" id="ARBA00023180"/>
    </source>
</evidence>
<keyword evidence="3" id="KW-0064">Aspartyl protease</keyword>
<dbReference type="AlphaFoldDB" id="A0A9N7MXN0"/>
<dbReference type="Pfam" id="PF14543">
    <property type="entry name" value="TAXi_N"/>
    <property type="match status" value="1"/>
</dbReference>
<reference evidence="8" key="1">
    <citation type="submission" date="2019-12" db="EMBL/GenBank/DDBJ databases">
        <authorList>
            <person name="Scholes J."/>
        </authorList>
    </citation>
    <scope>NUCLEOTIDE SEQUENCE</scope>
</reference>
<organism evidence="8 9">
    <name type="scientific">Striga hermonthica</name>
    <name type="common">Purple witchweed</name>
    <name type="synonym">Buchnera hermonthica</name>
    <dbReference type="NCBI Taxonomy" id="68872"/>
    <lineage>
        <taxon>Eukaryota</taxon>
        <taxon>Viridiplantae</taxon>
        <taxon>Streptophyta</taxon>
        <taxon>Embryophyta</taxon>
        <taxon>Tracheophyta</taxon>
        <taxon>Spermatophyta</taxon>
        <taxon>Magnoliopsida</taxon>
        <taxon>eudicotyledons</taxon>
        <taxon>Gunneridae</taxon>
        <taxon>Pentapetalae</taxon>
        <taxon>asterids</taxon>
        <taxon>lamiids</taxon>
        <taxon>Lamiales</taxon>
        <taxon>Orobanchaceae</taxon>
        <taxon>Buchnereae</taxon>
        <taxon>Striga</taxon>
    </lineage>
</organism>
<dbReference type="InterPro" id="IPR021109">
    <property type="entry name" value="Peptidase_aspartic_dom_sf"/>
</dbReference>
<keyword evidence="9" id="KW-1185">Reference proteome</keyword>
<name>A0A9N7MXN0_STRHE</name>
<feature type="signal peptide" evidence="6">
    <location>
        <begin position="1"/>
        <end position="23"/>
    </location>
</feature>
<dbReference type="GO" id="GO:0004190">
    <property type="term" value="F:aspartic-type endopeptidase activity"/>
    <property type="evidence" value="ECO:0007669"/>
    <property type="project" value="UniProtKB-KW"/>
</dbReference>
<dbReference type="EMBL" id="CACSLK010016728">
    <property type="protein sequence ID" value="CAA0818057.1"/>
    <property type="molecule type" value="Genomic_DNA"/>
</dbReference>
<evidence type="ECO:0000256" key="3">
    <source>
        <dbReference type="ARBA" id="ARBA00022750"/>
    </source>
</evidence>
<dbReference type="FunFam" id="2.40.70.10:FF:000033">
    <property type="entry name" value="Aspartyl protease family protein"/>
    <property type="match status" value="1"/>
</dbReference>
<gene>
    <name evidence="8" type="ORF">SHERM_17432</name>
</gene>
<dbReference type="CDD" id="cd05476">
    <property type="entry name" value="pepsin_A_like_plant"/>
    <property type="match status" value="1"/>
</dbReference>
<evidence type="ECO:0000256" key="2">
    <source>
        <dbReference type="ARBA" id="ARBA00022670"/>
    </source>
</evidence>
<keyword evidence="5" id="KW-0325">Glycoprotein</keyword>
<comment type="similarity">
    <text evidence="1">Belongs to the peptidase A1 family.</text>
</comment>
<dbReference type="PANTHER" id="PTHR47967:SF69">
    <property type="entry name" value="ASPARTIC PROTEINASE NANA, CHLOROPLAST"/>
    <property type="match status" value="1"/>
</dbReference>
<comment type="caution">
    <text evidence="8">The sequence shown here is derived from an EMBL/GenBank/DDBJ whole genome shotgun (WGS) entry which is preliminary data.</text>
</comment>
<dbReference type="InterPro" id="IPR051708">
    <property type="entry name" value="Plant_Aspart_Prot_A1"/>
</dbReference>
<evidence type="ECO:0000259" key="7">
    <source>
        <dbReference type="PROSITE" id="PS51767"/>
    </source>
</evidence>
<evidence type="ECO:0000313" key="8">
    <source>
        <dbReference type="EMBL" id="CAA0818057.1"/>
    </source>
</evidence>
<dbReference type="InterPro" id="IPR032861">
    <property type="entry name" value="TAXi_N"/>
</dbReference>
<keyword evidence="6" id="KW-0732">Signal</keyword>
<dbReference type="PANTHER" id="PTHR47967">
    <property type="entry name" value="OS07G0603500 PROTEIN-RELATED"/>
    <property type="match status" value="1"/>
</dbReference>
<evidence type="ECO:0000256" key="4">
    <source>
        <dbReference type="ARBA" id="ARBA00022801"/>
    </source>
</evidence>
<proteinExistence type="inferred from homology"/>
<dbReference type="Gene3D" id="2.40.70.10">
    <property type="entry name" value="Acid Proteases"/>
    <property type="match status" value="2"/>
</dbReference>
<feature type="chain" id="PRO_5040396454" evidence="6">
    <location>
        <begin position="24"/>
        <end position="487"/>
    </location>
</feature>
<protein>
    <submittedName>
        <fullName evidence="8">Eukaryotic aspartyl protease family protein</fullName>
    </submittedName>
</protein>
<dbReference type="Proteomes" id="UP001153555">
    <property type="component" value="Unassembled WGS sequence"/>
</dbReference>
<accession>A0A9N7MXN0</accession>
<feature type="domain" description="Peptidase A1" evidence="7">
    <location>
        <begin position="123"/>
        <end position="482"/>
    </location>
</feature>
<dbReference type="OrthoDB" id="2747330at2759"/>
<dbReference type="SUPFAM" id="SSF50630">
    <property type="entry name" value="Acid proteases"/>
    <property type="match status" value="1"/>
</dbReference>
<dbReference type="GO" id="GO:0006508">
    <property type="term" value="P:proteolysis"/>
    <property type="evidence" value="ECO:0007669"/>
    <property type="project" value="UniProtKB-KW"/>
</dbReference>
<dbReference type="InterPro" id="IPR032799">
    <property type="entry name" value="TAXi_C"/>
</dbReference>
<evidence type="ECO:0000313" key="9">
    <source>
        <dbReference type="Proteomes" id="UP001153555"/>
    </source>
</evidence>
<dbReference type="Pfam" id="PF14541">
    <property type="entry name" value="TAXi_C"/>
    <property type="match status" value="1"/>
</dbReference>
<sequence>MVAFNWQSFHFFLLAVFFTFLSSAVISSSHGGIKLKLVHTHAVQRPNPATQLERLRQLVHGDTIRLRGVWEKLQSKYSSNRRGNLERDAYFPACTNSSGGKADRNASAELEMHSAADEGAGQYLVEFRVGSPAHRALLIADTGSDLTWTNCRFRCRRGGCKRDSLKRRVFRADQSSTFRTVPCSSSTCRDDLSSLFSLTRCILPRDPCAYDYRYADGSSAQGVFGNESVTLTLSNGRRTRLDDVLVGCSESSNGPTIQAADGVMGLGYSNHSFALRAATQFGGKFSYCLVNHLSPRNVTSYLVFGPHEQVHNISLNRRLRYTELVLGVITPFYAVNVKGISVGGSMLDIPAGTWDLSGTGGAIIDSGSSLTGLTRPAYGPVMGVLRRALVGFESLDLDIGPVEYCFNSTGFRESMVPRLVLHFIGGARFEPPVKSYVIDAAPGVKCLGFVQVPWPGACVIGNIMQQNHLWEFDLVKGRLGFAPSPCT</sequence>
<dbReference type="PROSITE" id="PS51767">
    <property type="entry name" value="PEPTIDASE_A1"/>
    <property type="match status" value="1"/>
</dbReference>
<keyword evidence="2 8" id="KW-0645">Protease</keyword>